<organism evidence="2 3">
    <name type="scientific">Portunus trituberculatus</name>
    <name type="common">Swimming crab</name>
    <name type="synonym">Neptunus trituberculatus</name>
    <dbReference type="NCBI Taxonomy" id="210409"/>
    <lineage>
        <taxon>Eukaryota</taxon>
        <taxon>Metazoa</taxon>
        <taxon>Ecdysozoa</taxon>
        <taxon>Arthropoda</taxon>
        <taxon>Crustacea</taxon>
        <taxon>Multicrustacea</taxon>
        <taxon>Malacostraca</taxon>
        <taxon>Eumalacostraca</taxon>
        <taxon>Eucarida</taxon>
        <taxon>Decapoda</taxon>
        <taxon>Pleocyemata</taxon>
        <taxon>Brachyura</taxon>
        <taxon>Eubrachyura</taxon>
        <taxon>Portunoidea</taxon>
        <taxon>Portunidae</taxon>
        <taxon>Portuninae</taxon>
        <taxon>Portunus</taxon>
    </lineage>
</organism>
<evidence type="ECO:0000313" key="3">
    <source>
        <dbReference type="Proteomes" id="UP000324222"/>
    </source>
</evidence>
<sequence>MNPTWGGQEEAPHTPLHYRADKQQHHQSLTHSLSAESLHIKNKSDLSKAQYVSHYSSGRLVLQVLLM</sequence>
<comment type="caution">
    <text evidence="2">The sequence shown here is derived from an EMBL/GenBank/DDBJ whole genome shotgun (WGS) entry which is preliminary data.</text>
</comment>
<reference evidence="2 3" key="1">
    <citation type="submission" date="2019-05" db="EMBL/GenBank/DDBJ databases">
        <title>Another draft genome of Portunus trituberculatus and its Hox gene families provides insights of decapod evolution.</title>
        <authorList>
            <person name="Jeong J.-H."/>
            <person name="Song I."/>
            <person name="Kim S."/>
            <person name="Choi T."/>
            <person name="Kim D."/>
            <person name="Ryu S."/>
            <person name="Kim W."/>
        </authorList>
    </citation>
    <scope>NUCLEOTIDE SEQUENCE [LARGE SCALE GENOMIC DNA]</scope>
    <source>
        <tissue evidence="2">Muscle</tissue>
    </source>
</reference>
<keyword evidence="3" id="KW-1185">Reference proteome</keyword>
<feature type="region of interest" description="Disordered" evidence="1">
    <location>
        <begin position="1"/>
        <end position="27"/>
    </location>
</feature>
<dbReference type="Proteomes" id="UP000324222">
    <property type="component" value="Unassembled WGS sequence"/>
</dbReference>
<gene>
    <name evidence="2" type="ORF">E2C01_086104</name>
</gene>
<proteinExistence type="predicted"/>
<accession>A0A5B7J8E2</accession>
<dbReference type="AlphaFoldDB" id="A0A5B7J8E2"/>
<evidence type="ECO:0000313" key="2">
    <source>
        <dbReference type="EMBL" id="MPC91089.1"/>
    </source>
</evidence>
<dbReference type="EMBL" id="VSRR010086559">
    <property type="protein sequence ID" value="MPC91089.1"/>
    <property type="molecule type" value="Genomic_DNA"/>
</dbReference>
<protein>
    <submittedName>
        <fullName evidence="2">Uncharacterized protein</fullName>
    </submittedName>
</protein>
<name>A0A5B7J8E2_PORTR</name>
<evidence type="ECO:0000256" key="1">
    <source>
        <dbReference type="SAM" id="MobiDB-lite"/>
    </source>
</evidence>